<dbReference type="EMBL" id="PVTF01000001">
    <property type="protein sequence ID" value="PRY46614.1"/>
    <property type="molecule type" value="Genomic_DNA"/>
</dbReference>
<protein>
    <submittedName>
        <fullName evidence="1">Uncharacterized protein</fullName>
    </submittedName>
</protein>
<keyword evidence="2" id="KW-1185">Reference proteome</keyword>
<evidence type="ECO:0000313" key="1">
    <source>
        <dbReference type="EMBL" id="PRY46614.1"/>
    </source>
</evidence>
<gene>
    <name evidence="1" type="ORF">CLV43_101892</name>
</gene>
<name>A0A2T0TLL9_9PSEU</name>
<dbReference type="RefSeq" id="WP_106185612.1">
    <property type="nucleotide sequence ID" value="NZ_PVTF01000001.1"/>
</dbReference>
<reference evidence="1 2" key="1">
    <citation type="submission" date="2018-03" db="EMBL/GenBank/DDBJ databases">
        <title>Genomic Encyclopedia of Archaeal and Bacterial Type Strains, Phase II (KMG-II): from individual species to whole genera.</title>
        <authorList>
            <person name="Goeker M."/>
        </authorList>
    </citation>
    <scope>NUCLEOTIDE SEQUENCE [LARGE SCALE GENOMIC DNA]</scope>
    <source>
        <strain evidence="1 2">DSM 44720</strain>
    </source>
</reference>
<organism evidence="1 2">
    <name type="scientific">Umezawaea tangerina</name>
    <dbReference type="NCBI Taxonomy" id="84725"/>
    <lineage>
        <taxon>Bacteria</taxon>
        <taxon>Bacillati</taxon>
        <taxon>Actinomycetota</taxon>
        <taxon>Actinomycetes</taxon>
        <taxon>Pseudonocardiales</taxon>
        <taxon>Pseudonocardiaceae</taxon>
        <taxon>Umezawaea</taxon>
    </lineage>
</organism>
<dbReference type="OrthoDB" id="3699359at2"/>
<dbReference type="Proteomes" id="UP000239494">
    <property type="component" value="Unassembled WGS sequence"/>
</dbReference>
<dbReference type="AlphaFoldDB" id="A0A2T0TLL9"/>
<proteinExistence type="predicted"/>
<sequence>MALQNIPANLGGFRLMVTEAPAVKMREAKDGTLTPVVDRETQEEQYVVVLFAKPKPVAGRRAGKGEEIRVNLPGAPADEFDEGDYVELINLVINTYEMRGDDGKISASGMWFKADGLKPVVKSAAVPAA</sequence>
<comment type="caution">
    <text evidence="1">The sequence shown here is derived from an EMBL/GenBank/DDBJ whole genome shotgun (WGS) entry which is preliminary data.</text>
</comment>
<accession>A0A2T0TLL9</accession>
<evidence type="ECO:0000313" key="2">
    <source>
        <dbReference type="Proteomes" id="UP000239494"/>
    </source>
</evidence>